<organism evidence="1 2">
    <name type="scientific">Halteria grandinella</name>
    <dbReference type="NCBI Taxonomy" id="5974"/>
    <lineage>
        <taxon>Eukaryota</taxon>
        <taxon>Sar</taxon>
        <taxon>Alveolata</taxon>
        <taxon>Ciliophora</taxon>
        <taxon>Intramacronucleata</taxon>
        <taxon>Spirotrichea</taxon>
        <taxon>Stichotrichia</taxon>
        <taxon>Sporadotrichida</taxon>
        <taxon>Halteriidae</taxon>
        <taxon>Halteria</taxon>
    </lineage>
</organism>
<accession>A0A8J8NFL2</accession>
<evidence type="ECO:0000313" key="2">
    <source>
        <dbReference type="Proteomes" id="UP000785679"/>
    </source>
</evidence>
<dbReference type="Proteomes" id="UP000785679">
    <property type="component" value="Unassembled WGS sequence"/>
</dbReference>
<comment type="caution">
    <text evidence="1">The sequence shown here is derived from an EMBL/GenBank/DDBJ whole genome shotgun (WGS) entry which is preliminary data.</text>
</comment>
<proteinExistence type="predicted"/>
<reference evidence="1" key="1">
    <citation type="submission" date="2019-06" db="EMBL/GenBank/DDBJ databases">
        <authorList>
            <person name="Zheng W."/>
        </authorList>
    </citation>
    <scope>NUCLEOTIDE SEQUENCE</scope>
    <source>
        <strain evidence="1">QDHG01</strain>
    </source>
</reference>
<gene>
    <name evidence="1" type="ORF">FGO68_gene15319</name>
</gene>
<protein>
    <submittedName>
        <fullName evidence="1">Uncharacterized protein</fullName>
    </submittedName>
</protein>
<sequence>MLIGSENYNSIGVEHLIIIHLSKARSLLLAQRAFHLVGNIKQPLCRPKQRSHLPLEIQRAHYSHSLTTRQTTSFICLVWLWIPSQLCKRASKQLAHLAPPLAHYLQIYNMVSPPWHTLYPLTRDSVSTGQAIHHRPPQRKDMCQSAAKESMGLRSSMQIQQQVCSACLLLQVQDSSLILQL</sequence>
<dbReference type="EMBL" id="RRYP01017933">
    <property type="protein sequence ID" value="TNV73869.1"/>
    <property type="molecule type" value="Genomic_DNA"/>
</dbReference>
<evidence type="ECO:0000313" key="1">
    <source>
        <dbReference type="EMBL" id="TNV73869.1"/>
    </source>
</evidence>
<dbReference type="AlphaFoldDB" id="A0A8J8NFL2"/>
<name>A0A8J8NFL2_HALGN</name>
<keyword evidence="2" id="KW-1185">Reference proteome</keyword>